<gene>
    <name evidence="1" type="ORF">SAMN05443248_7727</name>
</gene>
<reference evidence="1 2" key="1">
    <citation type="submission" date="2016-11" db="EMBL/GenBank/DDBJ databases">
        <authorList>
            <person name="Jaros S."/>
            <person name="Januszkiewicz K."/>
            <person name="Wedrychowicz H."/>
        </authorList>
    </citation>
    <scope>NUCLEOTIDE SEQUENCE [LARGE SCALE GENOMIC DNA]</scope>
    <source>
        <strain evidence="1 2">GAS138</strain>
    </source>
</reference>
<name>A0A1M5XYF2_9BRAD</name>
<organism evidence="1 2">
    <name type="scientific">Bradyrhizobium erythrophlei</name>
    <dbReference type="NCBI Taxonomy" id="1437360"/>
    <lineage>
        <taxon>Bacteria</taxon>
        <taxon>Pseudomonadati</taxon>
        <taxon>Pseudomonadota</taxon>
        <taxon>Alphaproteobacteria</taxon>
        <taxon>Hyphomicrobiales</taxon>
        <taxon>Nitrobacteraceae</taxon>
        <taxon>Bradyrhizobium</taxon>
    </lineage>
</organism>
<dbReference type="AlphaFoldDB" id="A0A1M5XYF2"/>
<dbReference type="Proteomes" id="UP000189796">
    <property type="component" value="Chromosome I"/>
</dbReference>
<protein>
    <submittedName>
        <fullName evidence="1">Uncharacterized protein</fullName>
    </submittedName>
</protein>
<dbReference type="OrthoDB" id="8220957at2"/>
<dbReference type="RefSeq" id="WP_154072717.1">
    <property type="nucleotide sequence ID" value="NZ_LT670817.1"/>
</dbReference>
<evidence type="ECO:0000313" key="1">
    <source>
        <dbReference type="EMBL" id="SHI04729.1"/>
    </source>
</evidence>
<sequence>MTKEMTEYGRADLIQELLGLSPSVGQKLAAIITFAGSIEYHLERALWKLRRIDPKGVKPDTDARMITDLIAMLETFAASLAPEKEKTLLEGWCKSARSGFTIRHNITHGVAMKFPNTLAYARNPRWHGEVRKREFGDFWADEPTLDLVREAMAVLLRIVIQLSREDVSLKEIASPLALKALRTAGSVLGEFASQDYNPSFEKY</sequence>
<accession>A0A1M5XYF2</accession>
<proteinExistence type="predicted"/>
<evidence type="ECO:0000313" key="2">
    <source>
        <dbReference type="Proteomes" id="UP000189796"/>
    </source>
</evidence>
<dbReference type="EMBL" id="LT670817">
    <property type="protein sequence ID" value="SHI04729.1"/>
    <property type="molecule type" value="Genomic_DNA"/>
</dbReference>